<organism evidence="1">
    <name type="scientific">Salmonella oranienberg</name>
    <dbReference type="NCBI Taxonomy" id="28147"/>
    <lineage>
        <taxon>Bacteria</taxon>
        <taxon>Pseudomonadati</taxon>
        <taxon>Pseudomonadota</taxon>
        <taxon>Gammaproteobacteria</taxon>
        <taxon>Enterobacterales</taxon>
        <taxon>Enterobacteriaceae</taxon>
        <taxon>Salmonella</taxon>
    </lineage>
</organism>
<dbReference type="AlphaFoldDB" id="A0A5V8HTK0"/>
<dbReference type="PANTHER" id="PTHR35191">
    <property type="entry name" value="PROPHAGE SIDE TAIL FIBER PROTEIN HOMOLOG STFQ-RELATED"/>
    <property type="match status" value="1"/>
</dbReference>
<reference evidence="1" key="1">
    <citation type="submission" date="2018-06" db="EMBL/GenBank/DDBJ databases">
        <authorList>
            <person name="Ashton P.M."/>
            <person name="Dallman T."/>
            <person name="Nair S."/>
            <person name="De Pinna E."/>
            <person name="Peters T."/>
            <person name="Grant K."/>
        </authorList>
    </citation>
    <scope>NUCLEOTIDE SEQUENCE</scope>
    <source>
        <strain evidence="1">510165</strain>
    </source>
</reference>
<accession>A0A5V8HTK0</accession>
<feature type="non-terminal residue" evidence="1">
    <location>
        <position position="79"/>
    </location>
</feature>
<comment type="caution">
    <text evidence="1">The sequence shown here is derived from an EMBL/GenBank/DDBJ whole genome shotgun (WGS) entry which is preliminary data.</text>
</comment>
<protein>
    <recommendedName>
        <fullName evidence="2">Phage tail protein</fullName>
    </recommendedName>
</protein>
<dbReference type="EMBL" id="AAHETU010000173">
    <property type="protein sequence ID" value="EBV2925447.1"/>
    <property type="molecule type" value="Genomic_DNA"/>
</dbReference>
<sequence>MLTPVHSQFAQQAPSQKAGIMPFTTVFCIFINLGLGETAKQAAGAVQKTGDEMSGKLTLPQTSSFGVNTNNTLGGSSIA</sequence>
<evidence type="ECO:0008006" key="2">
    <source>
        <dbReference type="Google" id="ProtNLM"/>
    </source>
</evidence>
<gene>
    <name evidence="1" type="ORF">DOB34_21355</name>
</gene>
<dbReference type="InterPro" id="IPR051934">
    <property type="entry name" value="Phage_Tail_Fiber_Structural"/>
</dbReference>
<proteinExistence type="predicted"/>
<dbReference type="PANTHER" id="PTHR35191:SF1">
    <property type="entry name" value="PROPHAGE SIDE TAIL FIBER PROTEIN HOMOLOG STFQ-RELATED"/>
    <property type="match status" value="1"/>
</dbReference>
<evidence type="ECO:0000313" key="1">
    <source>
        <dbReference type="EMBL" id="EBV2925447.1"/>
    </source>
</evidence>
<name>A0A5V8HTK0_SALON</name>